<dbReference type="Gene3D" id="3.30.470.20">
    <property type="entry name" value="ATP-grasp fold, B domain"/>
    <property type="match status" value="1"/>
</dbReference>
<sequence>GRVPDGGWMADAILHEGELWLVDFSARMSSSGTKMLYHTCDDLSYPTNVINAALGEEWRMINPKPAIPTYYSFLPFPKGKISNIQYPDASQLDEIVLSVEEGGRVFEMRNDVQVADRGLVVATSPDGTRNDAEDTVLSFINNIQYDVD</sequence>
<dbReference type="AlphaFoldDB" id="X1S1K3"/>
<reference evidence="1" key="1">
    <citation type="journal article" date="2014" name="Front. Microbiol.">
        <title>High frequency of phylogenetically diverse reductive dehalogenase-homologous genes in deep subseafloor sedimentary metagenomes.</title>
        <authorList>
            <person name="Kawai M."/>
            <person name="Futagami T."/>
            <person name="Toyoda A."/>
            <person name="Takaki Y."/>
            <person name="Nishi S."/>
            <person name="Hori S."/>
            <person name="Arai W."/>
            <person name="Tsubouchi T."/>
            <person name="Morono Y."/>
            <person name="Uchiyama I."/>
            <person name="Ito T."/>
            <person name="Fujiyama A."/>
            <person name="Inagaki F."/>
            <person name="Takami H."/>
        </authorList>
    </citation>
    <scope>NUCLEOTIDE SEQUENCE</scope>
    <source>
        <strain evidence="1">Expedition CK06-06</strain>
    </source>
</reference>
<gene>
    <name evidence="1" type="ORF">S12H4_12962</name>
</gene>
<feature type="non-terminal residue" evidence="1">
    <location>
        <position position="1"/>
    </location>
</feature>
<protein>
    <submittedName>
        <fullName evidence="1">Uncharacterized protein</fullName>
    </submittedName>
</protein>
<dbReference type="EMBL" id="BARW01006181">
    <property type="protein sequence ID" value="GAI86922.1"/>
    <property type="molecule type" value="Genomic_DNA"/>
</dbReference>
<organism evidence="1">
    <name type="scientific">marine sediment metagenome</name>
    <dbReference type="NCBI Taxonomy" id="412755"/>
    <lineage>
        <taxon>unclassified sequences</taxon>
        <taxon>metagenomes</taxon>
        <taxon>ecological metagenomes</taxon>
    </lineage>
</organism>
<evidence type="ECO:0000313" key="1">
    <source>
        <dbReference type="EMBL" id="GAI86922.1"/>
    </source>
</evidence>
<proteinExistence type="predicted"/>
<name>X1S1K3_9ZZZZ</name>
<accession>X1S1K3</accession>
<comment type="caution">
    <text evidence="1">The sequence shown here is derived from an EMBL/GenBank/DDBJ whole genome shotgun (WGS) entry which is preliminary data.</text>
</comment>